<keyword evidence="1" id="KW-0472">Membrane</keyword>
<accession>A0A6A6VWF7</accession>
<organism evidence="2 3">
    <name type="scientific">Pseudovirgaria hyperparasitica</name>
    <dbReference type="NCBI Taxonomy" id="470096"/>
    <lineage>
        <taxon>Eukaryota</taxon>
        <taxon>Fungi</taxon>
        <taxon>Dikarya</taxon>
        <taxon>Ascomycota</taxon>
        <taxon>Pezizomycotina</taxon>
        <taxon>Dothideomycetes</taxon>
        <taxon>Dothideomycetes incertae sedis</taxon>
        <taxon>Acrospermales</taxon>
        <taxon>Acrospermaceae</taxon>
        <taxon>Pseudovirgaria</taxon>
    </lineage>
</organism>
<keyword evidence="1" id="KW-0812">Transmembrane</keyword>
<dbReference type="RefSeq" id="XP_033597034.1">
    <property type="nucleotide sequence ID" value="XM_033739278.1"/>
</dbReference>
<gene>
    <name evidence="2" type="ORF">EJ05DRAFT_145356</name>
</gene>
<evidence type="ECO:0000313" key="2">
    <source>
        <dbReference type="EMBL" id="KAF2754583.1"/>
    </source>
</evidence>
<feature type="transmembrane region" description="Helical" evidence="1">
    <location>
        <begin position="29"/>
        <end position="49"/>
    </location>
</feature>
<sequence length="129" mass="14824">MQKLKTPSSLLPPAGGRNNCNYRDKYDPILLLPLLLLPLPPLLLLPLLLRADLHIFHTDTPPFFLPGYISRCLHRRDFLTVMYVCLFVCLFVYACMRVCVRVRCCGACMSCWASELSDDEWPRPARRAV</sequence>
<evidence type="ECO:0000256" key="1">
    <source>
        <dbReference type="SAM" id="Phobius"/>
    </source>
</evidence>
<protein>
    <submittedName>
        <fullName evidence="2">Uncharacterized protein</fullName>
    </submittedName>
</protein>
<dbReference type="GeneID" id="54480332"/>
<name>A0A6A6VWF7_9PEZI</name>
<reference evidence="2" key="1">
    <citation type="journal article" date="2020" name="Stud. Mycol.">
        <title>101 Dothideomycetes genomes: a test case for predicting lifestyles and emergence of pathogens.</title>
        <authorList>
            <person name="Haridas S."/>
            <person name="Albert R."/>
            <person name="Binder M."/>
            <person name="Bloem J."/>
            <person name="Labutti K."/>
            <person name="Salamov A."/>
            <person name="Andreopoulos B."/>
            <person name="Baker S."/>
            <person name="Barry K."/>
            <person name="Bills G."/>
            <person name="Bluhm B."/>
            <person name="Cannon C."/>
            <person name="Castanera R."/>
            <person name="Culley D."/>
            <person name="Daum C."/>
            <person name="Ezra D."/>
            <person name="Gonzalez J."/>
            <person name="Henrissat B."/>
            <person name="Kuo A."/>
            <person name="Liang C."/>
            <person name="Lipzen A."/>
            <person name="Lutzoni F."/>
            <person name="Magnuson J."/>
            <person name="Mondo S."/>
            <person name="Nolan M."/>
            <person name="Ohm R."/>
            <person name="Pangilinan J."/>
            <person name="Park H.-J."/>
            <person name="Ramirez L."/>
            <person name="Alfaro M."/>
            <person name="Sun H."/>
            <person name="Tritt A."/>
            <person name="Yoshinaga Y."/>
            <person name="Zwiers L.-H."/>
            <person name="Turgeon B."/>
            <person name="Goodwin S."/>
            <person name="Spatafora J."/>
            <person name="Crous P."/>
            <person name="Grigoriev I."/>
        </authorList>
    </citation>
    <scope>NUCLEOTIDE SEQUENCE</scope>
    <source>
        <strain evidence="2">CBS 121739</strain>
    </source>
</reference>
<proteinExistence type="predicted"/>
<dbReference type="EMBL" id="ML996580">
    <property type="protein sequence ID" value="KAF2754583.1"/>
    <property type="molecule type" value="Genomic_DNA"/>
</dbReference>
<keyword evidence="3" id="KW-1185">Reference proteome</keyword>
<dbReference type="Proteomes" id="UP000799437">
    <property type="component" value="Unassembled WGS sequence"/>
</dbReference>
<feature type="transmembrane region" description="Helical" evidence="1">
    <location>
        <begin position="78"/>
        <end position="94"/>
    </location>
</feature>
<dbReference type="AlphaFoldDB" id="A0A6A6VWF7"/>
<keyword evidence="1" id="KW-1133">Transmembrane helix</keyword>
<evidence type="ECO:0000313" key="3">
    <source>
        <dbReference type="Proteomes" id="UP000799437"/>
    </source>
</evidence>